<name>A0A645EAD4_9ZZZZ</name>
<evidence type="ECO:0000256" key="1">
    <source>
        <dbReference type="SAM" id="MobiDB-lite"/>
    </source>
</evidence>
<gene>
    <name evidence="2" type="ORF">SDC9_144757</name>
</gene>
<proteinExistence type="predicted"/>
<dbReference type="AlphaFoldDB" id="A0A645EAD4"/>
<organism evidence="2">
    <name type="scientific">bioreactor metagenome</name>
    <dbReference type="NCBI Taxonomy" id="1076179"/>
    <lineage>
        <taxon>unclassified sequences</taxon>
        <taxon>metagenomes</taxon>
        <taxon>ecological metagenomes</taxon>
    </lineage>
</organism>
<dbReference type="EMBL" id="VSSQ01043842">
    <property type="protein sequence ID" value="MPM97582.1"/>
    <property type="molecule type" value="Genomic_DNA"/>
</dbReference>
<feature type="compositionally biased region" description="Low complexity" evidence="1">
    <location>
        <begin position="96"/>
        <end position="107"/>
    </location>
</feature>
<feature type="compositionally biased region" description="Basic residues" evidence="1">
    <location>
        <begin position="81"/>
        <end position="92"/>
    </location>
</feature>
<protein>
    <submittedName>
        <fullName evidence="2">Uncharacterized protein</fullName>
    </submittedName>
</protein>
<feature type="region of interest" description="Disordered" evidence="1">
    <location>
        <begin position="73"/>
        <end position="107"/>
    </location>
</feature>
<sequence>MKDKIALFHGCDGTAVELHAVARDHLTARLAYGLAVYLYPPRGYIFFDLTARSRAAHSQISVKADVFLTHRPAHSPLPRTKPLRRQWRKAPRPLRTPRAALPASAAR</sequence>
<reference evidence="2" key="1">
    <citation type="submission" date="2019-08" db="EMBL/GenBank/DDBJ databases">
        <authorList>
            <person name="Kucharzyk K."/>
            <person name="Murdoch R.W."/>
            <person name="Higgins S."/>
            <person name="Loffler F."/>
        </authorList>
    </citation>
    <scope>NUCLEOTIDE SEQUENCE</scope>
</reference>
<evidence type="ECO:0000313" key="2">
    <source>
        <dbReference type="EMBL" id="MPM97582.1"/>
    </source>
</evidence>
<accession>A0A645EAD4</accession>
<comment type="caution">
    <text evidence="2">The sequence shown here is derived from an EMBL/GenBank/DDBJ whole genome shotgun (WGS) entry which is preliminary data.</text>
</comment>